<dbReference type="Pfam" id="PF08240">
    <property type="entry name" value="ADH_N"/>
    <property type="match status" value="1"/>
</dbReference>
<dbReference type="Gene3D" id="3.90.180.10">
    <property type="entry name" value="Medium-chain alcohol dehydrogenases, catalytic domain"/>
    <property type="match status" value="1"/>
</dbReference>
<keyword evidence="13" id="KW-1185">Reference proteome</keyword>
<dbReference type="SUPFAM" id="SSF51735">
    <property type="entry name" value="NAD(P)-binding Rossmann-fold domains"/>
    <property type="match status" value="1"/>
</dbReference>
<dbReference type="InterPro" id="IPR014187">
    <property type="entry name" value="ADH_Zn_typ-2"/>
</dbReference>
<name>A0A261FEE0_9BIFI</name>
<dbReference type="CDD" id="cd08298">
    <property type="entry name" value="CAD2"/>
    <property type="match status" value="1"/>
</dbReference>
<sequence length="442" mass="46757">MTNGEEAIISPVTDGGMESTVNPTTQAGPTDPAQPAAPATPAADQTDTTAITPGVTTMHAWQMREKPRPIENDPLEWIEKPIPSPGPGQALIRVLACGVCRTDLHVSEGDLPAHLPHVTPGHEVVGEVVALGADQGIDINGRHTQLHVGEHVGVAWLRHTCGECEFCVAGKENLCRHSLYNGWDAHGGYAEYMVAPDDYVYSLEGLLGGESADGGTSAGGTAYDKPSYTLETVAPLMCAGIIGYRALKRTGLLDGVSFADIESGQARERIAEIVGHRPALGLYGFGGSAHITAQVALALGMRVHVLTRGRDAQRLALNLGCASANDAYDQPDEPLDAAIIFAPVGAIVPPALEALRPGGVLSLAGIHMSDVPPLNYEQHLFHEKEIRSVESNTRQDGREFLAFAATHQIKIDAHPYPLDQAQQALKDLKAGAFTGAAVLMPM</sequence>
<evidence type="ECO:0000259" key="10">
    <source>
        <dbReference type="Pfam" id="PF00107"/>
    </source>
</evidence>
<comment type="caution">
    <text evidence="12">The sequence shown here is derived from an EMBL/GenBank/DDBJ whole genome shotgun (WGS) entry which is preliminary data.</text>
</comment>
<evidence type="ECO:0000256" key="6">
    <source>
        <dbReference type="ARBA" id="ARBA00023002"/>
    </source>
</evidence>
<dbReference type="EMBL" id="MWWV01000009">
    <property type="protein sequence ID" value="OZG57333.1"/>
    <property type="molecule type" value="Genomic_DNA"/>
</dbReference>
<evidence type="ECO:0000256" key="1">
    <source>
        <dbReference type="ARBA" id="ARBA00001947"/>
    </source>
</evidence>
<feature type="domain" description="Alcohol dehydrogenase-like C-terminal" evidence="10">
    <location>
        <begin position="290"/>
        <end position="405"/>
    </location>
</feature>
<dbReference type="GO" id="GO:0046872">
    <property type="term" value="F:metal ion binding"/>
    <property type="evidence" value="ECO:0007669"/>
    <property type="project" value="UniProtKB-KW"/>
</dbReference>
<evidence type="ECO:0000256" key="9">
    <source>
        <dbReference type="SAM" id="MobiDB-lite"/>
    </source>
</evidence>
<feature type="compositionally biased region" description="Low complexity" evidence="9">
    <location>
        <begin position="23"/>
        <end position="47"/>
    </location>
</feature>
<evidence type="ECO:0000259" key="11">
    <source>
        <dbReference type="Pfam" id="PF08240"/>
    </source>
</evidence>
<reference evidence="12 13" key="1">
    <citation type="journal article" date="2017" name="BMC Genomics">
        <title>Comparative genomic and phylogenomic analyses of the Bifidobacteriaceae family.</title>
        <authorList>
            <person name="Lugli G.A."/>
            <person name="Milani C."/>
            <person name="Turroni F."/>
            <person name="Duranti S."/>
            <person name="Mancabelli L."/>
            <person name="Mangifesta M."/>
            <person name="Ferrario C."/>
            <person name="Modesto M."/>
            <person name="Mattarelli P."/>
            <person name="Jiri K."/>
            <person name="van Sinderen D."/>
            <person name="Ventura M."/>
        </authorList>
    </citation>
    <scope>NUCLEOTIDE SEQUENCE [LARGE SCALE GENOMIC DNA]</scope>
    <source>
        <strain evidence="12 13">DSM 100201</strain>
    </source>
</reference>
<dbReference type="EC" id="1.1.1.1" evidence="3"/>
<dbReference type="PANTHER" id="PTHR42940">
    <property type="entry name" value="ALCOHOL DEHYDROGENASE 1-RELATED"/>
    <property type="match status" value="1"/>
</dbReference>
<dbReference type="SUPFAM" id="SSF50129">
    <property type="entry name" value="GroES-like"/>
    <property type="match status" value="1"/>
</dbReference>
<evidence type="ECO:0000313" key="12">
    <source>
        <dbReference type="EMBL" id="OZG57333.1"/>
    </source>
</evidence>
<keyword evidence="6" id="KW-0560">Oxidoreductase</keyword>
<accession>A0A261FEE0</accession>
<evidence type="ECO:0000256" key="2">
    <source>
        <dbReference type="ARBA" id="ARBA00008072"/>
    </source>
</evidence>
<dbReference type="PANTHER" id="PTHR42940:SF8">
    <property type="entry name" value="VACUOLAR PROTEIN SORTING-ASSOCIATED PROTEIN 11"/>
    <property type="match status" value="1"/>
</dbReference>
<gene>
    <name evidence="12" type="ORF">BTIS_1427</name>
</gene>
<dbReference type="InterPro" id="IPR013154">
    <property type="entry name" value="ADH-like_N"/>
</dbReference>
<feature type="domain" description="Alcohol dehydrogenase-like N-terminal" evidence="11">
    <location>
        <begin position="86"/>
        <end position="203"/>
    </location>
</feature>
<dbReference type="InterPro" id="IPR013149">
    <property type="entry name" value="ADH-like_C"/>
</dbReference>
<comment type="catalytic activity">
    <reaction evidence="7">
        <text>a secondary alcohol + NAD(+) = a ketone + NADH + H(+)</text>
        <dbReference type="Rhea" id="RHEA:10740"/>
        <dbReference type="ChEBI" id="CHEBI:15378"/>
        <dbReference type="ChEBI" id="CHEBI:17087"/>
        <dbReference type="ChEBI" id="CHEBI:35681"/>
        <dbReference type="ChEBI" id="CHEBI:57540"/>
        <dbReference type="ChEBI" id="CHEBI:57945"/>
        <dbReference type="EC" id="1.1.1.1"/>
    </reaction>
</comment>
<dbReference type="Gene3D" id="3.40.50.720">
    <property type="entry name" value="NAD(P)-binding Rossmann-like Domain"/>
    <property type="match status" value="1"/>
</dbReference>
<keyword evidence="4" id="KW-0479">Metal-binding</keyword>
<evidence type="ECO:0000313" key="13">
    <source>
        <dbReference type="Proteomes" id="UP000216444"/>
    </source>
</evidence>
<evidence type="ECO:0000256" key="8">
    <source>
        <dbReference type="ARBA" id="ARBA00049243"/>
    </source>
</evidence>
<comment type="catalytic activity">
    <reaction evidence="8">
        <text>a primary alcohol + NAD(+) = an aldehyde + NADH + H(+)</text>
        <dbReference type="Rhea" id="RHEA:10736"/>
        <dbReference type="ChEBI" id="CHEBI:15378"/>
        <dbReference type="ChEBI" id="CHEBI:15734"/>
        <dbReference type="ChEBI" id="CHEBI:17478"/>
        <dbReference type="ChEBI" id="CHEBI:57540"/>
        <dbReference type="ChEBI" id="CHEBI:57945"/>
        <dbReference type="EC" id="1.1.1.1"/>
    </reaction>
</comment>
<dbReference type="RefSeq" id="WP_211279442.1">
    <property type="nucleotide sequence ID" value="NZ_MWWV01000009.1"/>
</dbReference>
<organism evidence="12 13">
    <name type="scientific">Bifidobacterium tissieri</name>
    <dbReference type="NCBI Taxonomy" id="1630162"/>
    <lineage>
        <taxon>Bacteria</taxon>
        <taxon>Bacillati</taxon>
        <taxon>Actinomycetota</taxon>
        <taxon>Actinomycetes</taxon>
        <taxon>Bifidobacteriales</taxon>
        <taxon>Bifidobacteriaceae</taxon>
        <taxon>Bifidobacterium</taxon>
    </lineage>
</organism>
<dbReference type="InterPro" id="IPR011032">
    <property type="entry name" value="GroES-like_sf"/>
</dbReference>
<evidence type="ECO:0000256" key="4">
    <source>
        <dbReference type="ARBA" id="ARBA00022723"/>
    </source>
</evidence>
<proteinExistence type="inferred from homology"/>
<feature type="region of interest" description="Disordered" evidence="9">
    <location>
        <begin position="1"/>
        <end position="47"/>
    </location>
</feature>
<protein>
    <recommendedName>
        <fullName evidence="3">alcohol dehydrogenase</fullName>
        <ecNumber evidence="3">1.1.1.1</ecNumber>
    </recommendedName>
</protein>
<dbReference type="AlphaFoldDB" id="A0A261FEE0"/>
<keyword evidence="5" id="KW-0862">Zinc</keyword>
<comment type="similarity">
    <text evidence="2">Belongs to the zinc-containing alcohol dehydrogenase family.</text>
</comment>
<dbReference type="GO" id="GO:0004022">
    <property type="term" value="F:alcohol dehydrogenase (NAD+) activity"/>
    <property type="evidence" value="ECO:0007669"/>
    <property type="project" value="UniProtKB-EC"/>
</dbReference>
<dbReference type="Pfam" id="PF00107">
    <property type="entry name" value="ADH_zinc_N"/>
    <property type="match status" value="1"/>
</dbReference>
<evidence type="ECO:0000256" key="3">
    <source>
        <dbReference type="ARBA" id="ARBA00013190"/>
    </source>
</evidence>
<comment type="cofactor">
    <cofactor evidence="1">
        <name>Zn(2+)</name>
        <dbReference type="ChEBI" id="CHEBI:29105"/>
    </cofactor>
</comment>
<dbReference type="Proteomes" id="UP000216444">
    <property type="component" value="Unassembled WGS sequence"/>
</dbReference>
<evidence type="ECO:0000256" key="5">
    <source>
        <dbReference type="ARBA" id="ARBA00022833"/>
    </source>
</evidence>
<evidence type="ECO:0000256" key="7">
    <source>
        <dbReference type="ARBA" id="ARBA00049164"/>
    </source>
</evidence>
<dbReference type="InterPro" id="IPR036291">
    <property type="entry name" value="NAD(P)-bd_dom_sf"/>
</dbReference>
<dbReference type="GO" id="GO:0005737">
    <property type="term" value="C:cytoplasm"/>
    <property type="evidence" value="ECO:0007669"/>
    <property type="project" value="TreeGrafter"/>
</dbReference>